<name>A0ABR5JAW8_9ACTN</name>
<evidence type="ECO:0000256" key="1">
    <source>
        <dbReference type="SAM" id="MobiDB-lite"/>
    </source>
</evidence>
<evidence type="ECO:0000313" key="2">
    <source>
        <dbReference type="EMBL" id="KOG90531.1"/>
    </source>
</evidence>
<dbReference type="EMBL" id="LGUT01000669">
    <property type="protein sequence ID" value="KOG90531.1"/>
    <property type="molecule type" value="Genomic_DNA"/>
</dbReference>
<keyword evidence="3" id="KW-1185">Reference proteome</keyword>
<evidence type="ECO:0000313" key="3">
    <source>
        <dbReference type="Proteomes" id="UP000037020"/>
    </source>
</evidence>
<dbReference type="Proteomes" id="UP000037020">
    <property type="component" value="Unassembled WGS sequence"/>
</dbReference>
<organism evidence="2 3">
    <name type="scientific">Streptomyces varsoviensis</name>
    <dbReference type="NCBI Taxonomy" id="67373"/>
    <lineage>
        <taxon>Bacteria</taxon>
        <taxon>Bacillati</taxon>
        <taxon>Actinomycetota</taxon>
        <taxon>Actinomycetes</taxon>
        <taxon>Kitasatosporales</taxon>
        <taxon>Streptomycetaceae</taxon>
        <taxon>Streptomyces</taxon>
    </lineage>
</organism>
<gene>
    <name evidence="2" type="ORF">ADK38_08210</name>
</gene>
<sequence>MAVAAASALIRYEPGGRTPVRPAVRTWKTVSYGSQPPVRVRVSAPPDWVNGTGRPVRRSLTAATR</sequence>
<comment type="caution">
    <text evidence="2">The sequence shown here is derived from an EMBL/GenBank/DDBJ whole genome shotgun (WGS) entry which is preliminary data.</text>
</comment>
<proteinExistence type="predicted"/>
<protein>
    <submittedName>
        <fullName evidence="2">Uncharacterized protein</fullName>
    </submittedName>
</protein>
<feature type="region of interest" description="Disordered" evidence="1">
    <location>
        <begin position="43"/>
        <end position="65"/>
    </location>
</feature>
<reference evidence="2 3" key="1">
    <citation type="submission" date="2015-07" db="EMBL/GenBank/DDBJ databases">
        <authorList>
            <person name="Ju K.-S."/>
            <person name="Doroghazi J.R."/>
            <person name="Metcalf W.W."/>
        </authorList>
    </citation>
    <scope>NUCLEOTIDE SEQUENCE [LARGE SCALE GENOMIC DNA]</scope>
    <source>
        <strain evidence="2 3">NRRL B-3589</strain>
    </source>
</reference>
<accession>A0ABR5JAW8</accession>